<name>A0ABU5K0V8_9BACI</name>
<proteinExistence type="predicted"/>
<reference evidence="2" key="1">
    <citation type="submission" date="2023-11" db="EMBL/GenBank/DDBJ databases">
        <title>Genome Sequence of Bacillus pseudomycoides stain BUPM19.</title>
        <authorList>
            <person name="Farhat A."/>
        </authorList>
    </citation>
    <scope>NUCLEOTIDE SEQUENCE [LARGE SCALE GENOMIC DNA]</scope>
    <source>
        <strain evidence="2">BUPM19</strain>
    </source>
</reference>
<sequence>MDKHIKSVGIAGIGSYVPHKILTNSDLEKMVDTSDEWIEKRIGIKERRVAEPNEFASDMGVKVLLDACEKSDIKLEEIDLLVCGSNIRDYNSPQMAELMGKRLKNHQIL</sequence>
<accession>A0ABU5K0V8</accession>
<dbReference type="SUPFAM" id="SSF53901">
    <property type="entry name" value="Thiolase-like"/>
    <property type="match status" value="1"/>
</dbReference>
<evidence type="ECO:0000313" key="2">
    <source>
        <dbReference type="Proteomes" id="UP001291930"/>
    </source>
</evidence>
<organism evidence="1 2">
    <name type="scientific">Bacillus bingmayongensis</name>
    <dbReference type="NCBI Taxonomy" id="1150157"/>
    <lineage>
        <taxon>Bacteria</taxon>
        <taxon>Bacillati</taxon>
        <taxon>Bacillota</taxon>
        <taxon>Bacilli</taxon>
        <taxon>Bacillales</taxon>
        <taxon>Bacillaceae</taxon>
        <taxon>Bacillus</taxon>
    </lineage>
</organism>
<dbReference type="PANTHER" id="PTHR34069:SF2">
    <property type="entry name" value="BETA-KETOACYL-[ACYL-CARRIER-PROTEIN] SYNTHASE III"/>
    <property type="match status" value="1"/>
</dbReference>
<dbReference type="RefSeq" id="WP_374218631.1">
    <property type="nucleotide sequence ID" value="NZ_JAXOVW010000048.1"/>
</dbReference>
<keyword evidence="2" id="KW-1185">Reference proteome</keyword>
<evidence type="ECO:0000313" key="1">
    <source>
        <dbReference type="EMBL" id="MDZ5609067.1"/>
    </source>
</evidence>
<evidence type="ECO:0008006" key="3">
    <source>
        <dbReference type="Google" id="ProtNLM"/>
    </source>
</evidence>
<protein>
    <recommendedName>
        <fullName evidence="3">3-oxoacyl-ACP synthase</fullName>
    </recommendedName>
</protein>
<dbReference type="Gene3D" id="3.40.47.10">
    <property type="match status" value="1"/>
</dbReference>
<dbReference type="EMBL" id="JAXOVW010000048">
    <property type="protein sequence ID" value="MDZ5609067.1"/>
    <property type="molecule type" value="Genomic_DNA"/>
</dbReference>
<gene>
    <name evidence="1" type="ORF">U2I54_18860</name>
</gene>
<comment type="caution">
    <text evidence="1">The sequence shown here is derived from an EMBL/GenBank/DDBJ whole genome shotgun (WGS) entry which is preliminary data.</text>
</comment>
<dbReference type="InterPro" id="IPR016039">
    <property type="entry name" value="Thiolase-like"/>
</dbReference>
<dbReference type="Proteomes" id="UP001291930">
    <property type="component" value="Unassembled WGS sequence"/>
</dbReference>
<dbReference type="PANTHER" id="PTHR34069">
    <property type="entry name" value="3-OXOACYL-[ACYL-CARRIER-PROTEIN] SYNTHASE 3"/>
    <property type="match status" value="1"/>
</dbReference>